<proteinExistence type="predicted"/>
<accession>Q5WJ57</accession>
<name>Q5WJ57_SHOC1</name>
<gene>
    <name evidence="1" type="ordered locus">ABC1059</name>
</gene>
<reference evidence="2" key="4">
    <citation type="submission" date="2003-10" db="EMBL/GenBank/DDBJ databases">
        <title>The complete genome sequence of the alkaliphilic Bacillus clausii KSM-K16.</title>
        <authorList>
            <person name="Takaki Y."/>
            <person name="Kageyama Y."/>
            <person name="Shimamura S."/>
            <person name="Suzuki H."/>
            <person name="Nishi S."/>
            <person name="Hatada Y."/>
            <person name="Kawai S."/>
            <person name="Ito S."/>
            <person name="Horikoshi K."/>
        </authorList>
    </citation>
    <scope>NUCLEOTIDE SEQUENCE [LARGE SCALE GENOMIC DNA]</scope>
    <source>
        <strain evidence="2">KSM-K16</strain>
    </source>
</reference>
<evidence type="ECO:0000313" key="2">
    <source>
        <dbReference type="Proteomes" id="UP000001168"/>
    </source>
</evidence>
<reference evidence="1 2" key="1">
    <citation type="journal article" date="1994" name="J. Ferment. Bioeng.">
        <title>Molecular cloning and nucleotide sequence of the gene for an alkaline protease from the alkalophilic Bacillus sp. KSM-K16.</title>
        <authorList>
            <person name="Hakamada Y."/>
            <person name="Kobayashi T."/>
            <person name="Hitomi J."/>
            <person name="Kawai S."/>
            <person name="Ito S."/>
        </authorList>
    </citation>
    <scope>NUCLEOTIDE SEQUENCE [LARGE SCALE GENOMIC DNA]</scope>
    <source>
        <strain evidence="1 2">KSM-K16</strain>
    </source>
</reference>
<dbReference type="STRING" id="66692.ABC1059"/>
<dbReference type="EMBL" id="AP006627">
    <property type="protein sequence ID" value="BAD63598.1"/>
    <property type="molecule type" value="Genomic_DNA"/>
</dbReference>
<organism evidence="1 2">
    <name type="scientific">Shouchella clausii (strain KSM-K16)</name>
    <name type="common">Alkalihalobacillus clausii</name>
    <dbReference type="NCBI Taxonomy" id="66692"/>
    <lineage>
        <taxon>Bacteria</taxon>
        <taxon>Bacillati</taxon>
        <taxon>Bacillota</taxon>
        <taxon>Bacilli</taxon>
        <taxon>Bacillales</taxon>
        <taxon>Bacillaceae</taxon>
        <taxon>Shouchella</taxon>
    </lineage>
</organism>
<reference evidence="1 2" key="5">
    <citation type="journal article" date="2007" name="Extremophiles">
        <title>Intragenomic diversity of the V1 regions of 16S rRNA genes in high-alkaline protease-producing Bacillus clausii spp.</title>
        <authorList>
            <person name="Kageyama Y."/>
            <person name="Takaki Y."/>
            <person name="Shimamura S."/>
            <person name="Nishi S."/>
            <person name="Nogi Y."/>
            <person name="Uchimura K."/>
            <person name="Kobayashi T."/>
            <person name="Hitomi J."/>
            <person name="Ozaki K."/>
            <person name="Kawai S."/>
            <person name="Ito S."/>
            <person name="Horikoshi K."/>
        </authorList>
    </citation>
    <scope>NUCLEOTIDE SEQUENCE [LARGE SCALE GENOMIC DNA]</scope>
    <source>
        <strain evidence="1 2">KSM-K16</strain>
    </source>
</reference>
<dbReference type="Proteomes" id="UP000001168">
    <property type="component" value="Chromosome"/>
</dbReference>
<evidence type="ECO:0000313" key="1">
    <source>
        <dbReference type="EMBL" id="BAD63598.1"/>
    </source>
</evidence>
<protein>
    <submittedName>
        <fullName evidence="1">Uncharacterized protein</fullName>
    </submittedName>
</protein>
<keyword evidence="2" id="KW-1185">Reference proteome</keyword>
<sequence length="146" mass="15259">MKPAKVGEVIYDLSKARKVKTRGKGTGNAVLNNGKVTVDAIKSNPTAFKGKSTDEVARMLKNEGYDVTVKDSTKSSSGAKIIKINNTGGDRNITQVQVSPGGGRHGGSPYVKISTNDQGIIKVVDGAESAYKTDGKETATIIFTGG</sequence>
<dbReference type="HOGENOM" id="CLU_1773708_0_0_9"/>
<dbReference type="KEGG" id="bcl:ABC1059"/>
<dbReference type="AlphaFoldDB" id="Q5WJ57"/>
<reference evidence="1 2" key="3">
    <citation type="journal article" date="1997" name="Protein Eng.">
        <title>High-resolution crystal structure of M-protease: phylogeny aided analysis of the high-alkaline adaptation mechanism.</title>
        <authorList>
            <person name="Shirai T."/>
            <person name="Suzuki A."/>
            <person name="Yamane T."/>
            <person name="Ashida T."/>
            <person name="Kobayashi T."/>
            <person name="Ito S."/>
        </authorList>
    </citation>
    <scope>NUCLEOTIDE SEQUENCE [LARGE SCALE GENOMIC DNA]</scope>
    <source>
        <strain evidence="1 2">KSM-K16</strain>
    </source>
</reference>
<reference evidence="1 2" key="2">
    <citation type="journal article" date="1995" name="Appl. Microbiol. Biotechnol.">
        <title>Purification and properties of an alkaline protease from alkalophilic Bacillus sp. KSM-K16.</title>
        <authorList>
            <person name="Kobayashi T."/>
            <person name="Hakamada Y."/>
            <person name="Adachi S."/>
            <person name="Hitomi J."/>
            <person name="Yoshimatsu T."/>
            <person name="Koike K."/>
            <person name="Kawai S."/>
            <person name="Ito S."/>
        </authorList>
    </citation>
    <scope>NUCLEOTIDE SEQUENCE [LARGE SCALE GENOMIC DNA]</scope>
    <source>
        <strain evidence="1 2">KSM-K16</strain>
    </source>
</reference>
<dbReference type="eggNOG" id="COG3210">
    <property type="taxonomic scope" value="Bacteria"/>
</dbReference>